<accession>A0A0A2TCN5</accession>
<keyword evidence="6" id="KW-0472">Membrane</keyword>
<protein>
    <recommendedName>
        <fullName evidence="8">Gram-positive cocci surface proteins LPxTG domain-containing protein</fullName>
    </recommendedName>
</protein>
<evidence type="ECO:0000256" key="1">
    <source>
        <dbReference type="ARBA" id="ARBA00004168"/>
    </source>
</evidence>
<keyword evidence="10" id="KW-1185">Reference proteome</keyword>
<evidence type="ECO:0000313" key="9">
    <source>
        <dbReference type="EMBL" id="KGP73607.1"/>
    </source>
</evidence>
<feature type="domain" description="Gram-positive cocci surface proteins LPxTG" evidence="8">
    <location>
        <begin position="161"/>
        <end position="196"/>
    </location>
</feature>
<sequence>MMKKLFGVIAGLLVCIASVNPVFAEDNGKPPVEKLEQQFNQMMSLETTKDGKVKKYDSLGRLEQELKSIMTWPLADSYLDTYFYEENDKLYMEEMDGPLRLNTDEDYTLEKINDGQYKLTQQGHNELRDDYTLTIEYSYEAGKWVFADRNNQVGEDEYDGNNGGQLPNTATNLPMMALSGGALMALGAVGLFARRKFSTQN</sequence>
<evidence type="ECO:0000256" key="6">
    <source>
        <dbReference type="SAM" id="Phobius"/>
    </source>
</evidence>
<dbReference type="InterPro" id="IPR019931">
    <property type="entry name" value="LPXTG_anchor"/>
</dbReference>
<name>A0A0A2TCN5_9BACI</name>
<evidence type="ECO:0000256" key="3">
    <source>
        <dbReference type="ARBA" id="ARBA00022525"/>
    </source>
</evidence>
<dbReference type="EMBL" id="AVBF01000011">
    <property type="protein sequence ID" value="KGP73607.1"/>
    <property type="molecule type" value="Genomic_DNA"/>
</dbReference>
<comment type="caution">
    <text evidence="9">The sequence shown here is derived from an EMBL/GenBank/DDBJ whole genome shotgun (WGS) entry which is preliminary data.</text>
</comment>
<keyword evidence="5" id="KW-0572">Peptidoglycan-anchor</keyword>
<gene>
    <name evidence="9" type="ORF">N782_03915</name>
</gene>
<evidence type="ECO:0000256" key="5">
    <source>
        <dbReference type="ARBA" id="ARBA00023088"/>
    </source>
</evidence>
<feature type="chain" id="PRO_5001994114" description="Gram-positive cocci surface proteins LPxTG domain-containing protein" evidence="7">
    <location>
        <begin position="25"/>
        <end position="201"/>
    </location>
</feature>
<keyword evidence="2" id="KW-0134">Cell wall</keyword>
<evidence type="ECO:0000259" key="8">
    <source>
        <dbReference type="Pfam" id="PF00746"/>
    </source>
</evidence>
<dbReference type="NCBIfam" id="TIGR01167">
    <property type="entry name" value="LPXTG_anchor"/>
    <property type="match status" value="1"/>
</dbReference>
<dbReference type="Pfam" id="PF00746">
    <property type="entry name" value="Gram_pos_anchor"/>
    <property type="match status" value="1"/>
</dbReference>
<feature type="transmembrane region" description="Helical" evidence="6">
    <location>
        <begin position="173"/>
        <end position="193"/>
    </location>
</feature>
<evidence type="ECO:0000256" key="7">
    <source>
        <dbReference type="SAM" id="SignalP"/>
    </source>
</evidence>
<evidence type="ECO:0000256" key="4">
    <source>
        <dbReference type="ARBA" id="ARBA00022729"/>
    </source>
</evidence>
<reference evidence="9 10" key="1">
    <citation type="journal article" date="2015" name="Stand. Genomic Sci.">
        <title>High quality draft genome sequence of the moderately halophilic bacterium Pontibacillus yanchengensis Y32(T) and comparison among Pontibacillus genomes.</title>
        <authorList>
            <person name="Huang J."/>
            <person name="Qiao Z.X."/>
            <person name="Tang J.W."/>
            <person name="Wang G."/>
        </authorList>
    </citation>
    <scope>NUCLEOTIDE SEQUENCE [LARGE SCALE GENOMIC DNA]</scope>
    <source>
        <strain evidence="9 10">Y32</strain>
    </source>
</reference>
<keyword evidence="4 7" id="KW-0732">Signal</keyword>
<keyword evidence="6" id="KW-1133">Transmembrane helix</keyword>
<dbReference type="AlphaFoldDB" id="A0A0A2TCN5"/>
<proteinExistence type="predicted"/>
<evidence type="ECO:0000256" key="2">
    <source>
        <dbReference type="ARBA" id="ARBA00022512"/>
    </source>
</evidence>
<comment type="subcellular location">
    <subcellularLocation>
        <location evidence="1">Secreted</location>
        <location evidence="1">Cell wall</location>
        <topology evidence="1">Peptidoglycan-anchor</topology>
    </subcellularLocation>
</comment>
<dbReference type="RefSeq" id="WP_036817359.1">
    <property type="nucleotide sequence ID" value="NZ_AVBF01000011.1"/>
</dbReference>
<keyword evidence="3" id="KW-0964">Secreted</keyword>
<organism evidence="9 10">
    <name type="scientific">Pontibacillus yanchengensis Y32</name>
    <dbReference type="NCBI Taxonomy" id="1385514"/>
    <lineage>
        <taxon>Bacteria</taxon>
        <taxon>Bacillati</taxon>
        <taxon>Bacillota</taxon>
        <taxon>Bacilli</taxon>
        <taxon>Bacillales</taxon>
        <taxon>Bacillaceae</taxon>
        <taxon>Pontibacillus</taxon>
    </lineage>
</organism>
<dbReference type="OrthoDB" id="1267107at2"/>
<feature type="signal peptide" evidence="7">
    <location>
        <begin position="1"/>
        <end position="24"/>
    </location>
</feature>
<keyword evidence="6" id="KW-0812">Transmembrane</keyword>
<dbReference type="Proteomes" id="UP000030147">
    <property type="component" value="Unassembled WGS sequence"/>
</dbReference>
<evidence type="ECO:0000313" key="10">
    <source>
        <dbReference type="Proteomes" id="UP000030147"/>
    </source>
</evidence>